<feature type="transmembrane region" description="Helical" evidence="2">
    <location>
        <begin position="26"/>
        <end position="50"/>
    </location>
</feature>
<evidence type="ECO:0000313" key="4">
    <source>
        <dbReference type="EMBL" id="KAK8857240.1"/>
    </source>
</evidence>
<comment type="caution">
    <text evidence="4">The sequence shown here is derived from an EMBL/GenBank/DDBJ whole genome shotgun (WGS) entry which is preliminary data.</text>
</comment>
<reference evidence="4 5" key="1">
    <citation type="journal article" date="2024" name="IMA Fungus">
        <title>Apiospora arundinis, a panoply of carbohydrate-active enzymes and secondary metabolites.</title>
        <authorList>
            <person name="Sorensen T."/>
            <person name="Petersen C."/>
            <person name="Muurmann A.T."/>
            <person name="Christiansen J.V."/>
            <person name="Brundto M.L."/>
            <person name="Overgaard C.K."/>
            <person name="Boysen A.T."/>
            <person name="Wollenberg R.D."/>
            <person name="Larsen T.O."/>
            <person name="Sorensen J.L."/>
            <person name="Nielsen K.L."/>
            <person name="Sondergaard T.E."/>
        </authorList>
    </citation>
    <scope>NUCLEOTIDE SEQUENCE [LARGE SCALE GENOMIC DNA]</scope>
    <source>
        <strain evidence="4 5">AAU 773</strain>
    </source>
</reference>
<dbReference type="InterPro" id="IPR049326">
    <property type="entry name" value="Rhodopsin_dom_fungi"/>
</dbReference>
<evidence type="ECO:0000256" key="2">
    <source>
        <dbReference type="SAM" id="Phobius"/>
    </source>
</evidence>
<feature type="transmembrane region" description="Helical" evidence="2">
    <location>
        <begin position="157"/>
        <end position="181"/>
    </location>
</feature>
<protein>
    <recommendedName>
        <fullName evidence="3">Rhodopsin domain-containing protein</fullName>
    </recommendedName>
</protein>
<evidence type="ECO:0000313" key="5">
    <source>
        <dbReference type="Proteomes" id="UP001390339"/>
    </source>
</evidence>
<name>A0ABR2I722_9PEZI</name>
<dbReference type="PANTHER" id="PTHR39614:SF2">
    <property type="entry name" value="INTEGRAL MEMBRANE PROTEIN"/>
    <property type="match status" value="1"/>
</dbReference>
<keyword evidence="5" id="KW-1185">Reference proteome</keyword>
<keyword evidence="2" id="KW-1133">Transmembrane helix</keyword>
<organism evidence="4 5">
    <name type="scientific">Apiospora arundinis</name>
    <dbReference type="NCBI Taxonomy" id="335852"/>
    <lineage>
        <taxon>Eukaryota</taxon>
        <taxon>Fungi</taxon>
        <taxon>Dikarya</taxon>
        <taxon>Ascomycota</taxon>
        <taxon>Pezizomycotina</taxon>
        <taxon>Sordariomycetes</taxon>
        <taxon>Xylariomycetidae</taxon>
        <taxon>Amphisphaeriales</taxon>
        <taxon>Apiosporaceae</taxon>
        <taxon>Apiospora</taxon>
    </lineage>
</organism>
<dbReference type="PANTHER" id="PTHR39614">
    <property type="entry name" value="INTEGRAL MEMBRANE PROTEIN"/>
    <property type="match status" value="1"/>
</dbReference>
<feature type="region of interest" description="Disordered" evidence="1">
    <location>
        <begin position="342"/>
        <end position="378"/>
    </location>
</feature>
<keyword evidence="2" id="KW-0472">Membrane</keyword>
<evidence type="ECO:0000256" key="1">
    <source>
        <dbReference type="SAM" id="MobiDB-lite"/>
    </source>
</evidence>
<gene>
    <name evidence="4" type="ORF">PGQ11_013152</name>
</gene>
<dbReference type="EMBL" id="JAPCWZ010000007">
    <property type="protein sequence ID" value="KAK8857240.1"/>
    <property type="molecule type" value="Genomic_DNA"/>
</dbReference>
<feature type="transmembrane region" description="Helical" evidence="2">
    <location>
        <begin position="201"/>
        <end position="222"/>
    </location>
</feature>
<feature type="domain" description="Rhodopsin" evidence="3">
    <location>
        <begin position="51"/>
        <end position="299"/>
    </location>
</feature>
<accession>A0ABR2I722</accession>
<dbReference type="Pfam" id="PF20684">
    <property type="entry name" value="Fung_rhodopsin"/>
    <property type="match status" value="1"/>
</dbReference>
<keyword evidence="2" id="KW-0812">Transmembrane</keyword>
<dbReference type="Proteomes" id="UP001390339">
    <property type="component" value="Unassembled WGS sequence"/>
</dbReference>
<proteinExistence type="predicted"/>
<evidence type="ECO:0000259" key="3">
    <source>
        <dbReference type="Pfam" id="PF20684"/>
    </source>
</evidence>
<sequence>MPAIMGKQLDLHEDAPLYAVTDDNHAAYVVVPSLVFFAYAVIAVIAKNILRFKWTTVKIHDVVLIVSTLLLIAQTACVVLSCDSGLGSHLDSLSKEQIRRFNQLTFAADLLSLLAQASAKLSVSLLISVISNQAYPWNHRLTVHGVEPSRLFDANRVLFGLIAFCTIVGVFGLSLQCGLGALSDPWSAASLGHCSWGGEIWWFNAVSGLVTDLGLCLLPIGLTWKLQTKASVKATVTILFGSRILVPLLALPSIVQGPQVTEGSGADVTWLAVTPTVWHQVSINMSVLTACIPSLKSFIDSLTGSTSGLRIMLPYEYPNISSGSHGVRSAIAAVYRGSRPGENTTLVSSGRGDYQQRKRGGRCDEDETNGRTESTQDLTEGVIHRSDQVSVTFERLSGAWYKGTQKGTNY</sequence>